<comment type="caution">
    <text evidence="11">The sequence shown here is derived from an EMBL/GenBank/DDBJ whole genome shotgun (WGS) entry which is preliminary data.</text>
</comment>
<dbReference type="GO" id="GO:0016020">
    <property type="term" value="C:membrane"/>
    <property type="evidence" value="ECO:0007669"/>
    <property type="project" value="UniProtKB-SubCell"/>
</dbReference>
<dbReference type="SMART" id="SM00382">
    <property type="entry name" value="AAA"/>
    <property type="match status" value="2"/>
</dbReference>
<evidence type="ECO:0000256" key="4">
    <source>
        <dbReference type="ARBA" id="ARBA00022741"/>
    </source>
</evidence>
<feature type="domain" description="ABC transporter" evidence="9">
    <location>
        <begin position="259"/>
        <end position="489"/>
    </location>
</feature>
<dbReference type="EMBL" id="JBANMG010000004">
    <property type="protein sequence ID" value="KAK6954272.1"/>
    <property type="molecule type" value="Genomic_DNA"/>
</dbReference>
<dbReference type="GO" id="GO:0016887">
    <property type="term" value="F:ATP hydrolysis activity"/>
    <property type="evidence" value="ECO:0007669"/>
    <property type="project" value="InterPro"/>
</dbReference>
<dbReference type="AlphaFoldDB" id="A0AAX6MQ21"/>
<feature type="transmembrane region" description="Helical" evidence="8">
    <location>
        <begin position="187"/>
        <end position="209"/>
    </location>
</feature>
<dbReference type="Proteomes" id="UP001369815">
    <property type="component" value="Unassembled WGS sequence"/>
</dbReference>
<dbReference type="PANTHER" id="PTHR24223:SF345">
    <property type="entry name" value="ABC MULTIDRUG TRANSPORTER (EUROFUNG)"/>
    <property type="match status" value="1"/>
</dbReference>
<gene>
    <name evidence="11" type="ORF">Daesc_004239</name>
</gene>
<evidence type="ECO:0000256" key="2">
    <source>
        <dbReference type="ARBA" id="ARBA00022448"/>
    </source>
</evidence>
<sequence length="1092" mass="119819">MVRAALIALVHDKTMNSYAETVNEGKVLTLTSTDVDNLDAIGEMFHETWGQVFEVSIGIAMLSWEVGWVSPVPLFIIFLCSRMSQYVARNLRSRQGGWNEATQDRISMTSAAISAIKNVKMLGLQDVISERIERLRQAELHMASRVRWMTVAYNASANANGMFTPVITLVLYAILAKLSGTKLDTETAFTTIAILSMVTHPANMVMTIVPRVIASFASFERIQSFLLEPPRQDYRIEIVNSHTTPESFSPADNAHPTSHPALSVVGVSFGETRSVLSNITLTIQKGSIVICSGATATGKTSLVRTLLGETPSIGTIAVSSKRIGYCSQLPWLPNGTIKEVITGFEDTPSIIDLGWYETVIAACCLTKDIDTLPIGDETIVGSRGANLSGGQRQRLALARAIFSRPEILILDDPFSALDGSTEHQIVETLFGPEGLLRKLGITVVLISNSTQYFRLADEIIILEGGRIKEQGKWNELLSRDPQVLKIVLNEDSAHENKKAPEVGPNQLSQQQRSYDDIAIDSKRKTGDSALYSYYLKATGLGNFTFMVASITSTSFFVTFPQYWLKLWTDSRSNDEWIFIGGYIALYLIAWISTNGIMWSTVILVAPHSGLVLHSKLLKIIICAPLLYFSKTDSGSILNRQDIQLVDKQLASAMSTLFVLQKIYLRTSRQLRLLELESRSAVLIDFLETVEGLPTIRAFAGQSKAENQHLRNLDESQKPFYLLLCLQCWLRIVLDLLVAGIAVGVIALAVVLRDTTSGGQVGVALNIVLVANTTLLRLVEAWTNLEISLGAIARIKNLEEEVLPEDQPFEIDTPPETWPSSGSVEIRGLTASYNRESAALRDISLRIKPGQKVVVCGRTGSGKSSLLLTLLKLLDSELGSIVVDGVNISRVPRSVVRGRCFVTVPQEPLILNQQTLRFNADPTETLSNDTILDALSKVRLWQHFNSASSPSEVHYTPINTHPILDQTLASLPSLSVGQGQLLALARALLQVYTITTSGAKPIILLDEATSSLDASTEELILDIVHEELTCKGHTVIMVAHRVGAAVAHLRKGVDIVVWMKDGRVERVGDADEIMNITAQAITPEVQEDSPARE</sequence>
<dbReference type="SUPFAM" id="SSF90123">
    <property type="entry name" value="ABC transporter transmembrane region"/>
    <property type="match status" value="2"/>
</dbReference>
<dbReference type="InterPro" id="IPR027417">
    <property type="entry name" value="P-loop_NTPase"/>
</dbReference>
<protein>
    <recommendedName>
        <fullName evidence="13">ABC transporter</fullName>
    </recommendedName>
</protein>
<evidence type="ECO:0000256" key="5">
    <source>
        <dbReference type="ARBA" id="ARBA00022840"/>
    </source>
</evidence>
<feature type="transmembrane region" description="Helical" evidence="8">
    <location>
        <begin position="719"/>
        <end position="751"/>
    </location>
</feature>
<dbReference type="PROSITE" id="PS50929">
    <property type="entry name" value="ABC_TM1F"/>
    <property type="match status" value="2"/>
</dbReference>
<dbReference type="InterPro" id="IPR050173">
    <property type="entry name" value="ABC_transporter_C-like"/>
</dbReference>
<dbReference type="SUPFAM" id="SSF52540">
    <property type="entry name" value="P-loop containing nucleoside triphosphate hydrolases"/>
    <property type="match status" value="2"/>
</dbReference>
<feature type="domain" description="ABC transmembrane type-1" evidence="10">
    <location>
        <begin position="1"/>
        <end position="214"/>
    </location>
</feature>
<dbReference type="PROSITE" id="PS50893">
    <property type="entry name" value="ABC_TRANSPORTER_2"/>
    <property type="match status" value="2"/>
</dbReference>
<evidence type="ECO:0000256" key="1">
    <source>
        <dbReference type="ARBA" id="ARBA00004141"/>
    </source>
</evidence>
<dbReference type="InterPro" id="IPR011527">
    <property type="entry name" value="ABC1_TM_dom"/>
</dbReference>
<dbReference type="PANTHER" id="PTHR24223">
    <property type="entry name" value="ATP-BINDING CASSETTE SUB-FAMILY C"/>
    <property type="match status" value="1"/>
</dbReference>
<dbReference type="GO" id="GO:0005524">
    <property type="term" value="F:ATP binding"/>
    <property type="evidence" value="ECO:0007669"/>
    <property type="project" value="UniProtKB-KW"/>
</dbReference>
<dbReference type="Pfam" id="PF00664">
    <property type="entry name" value="ABC_membrane"/>
    <property type="match status" value="2"/>
</dbReference>
<keyword evidence="2" id="KW-0813">Transport</keyword>
<dbReference type="GO" id="GO:0140359">
    <property type="term" value="F:ABC-type transporter activity"/>
    <property type="evidence" value="ECO:0007669"/>
    <property type="project" value="InterPro"/>
</dbReference>
<evidence type="ECO:0000313" key="12">
    <source>
        <dbReference type="Proteomes" id="UP001369815"/>
    </source>
</evidence>
<proteinExistence type="predicted"/>
<organism evidence="11 12">
    <name type="scientific">Daldinia eschscholtzii</name>
    <dbReference type="NCBI Taxonomy" id="292717"/>
    <lineage>
        <taxon>Eukaryota</taxon>
        <taxon>Fungi</taxon>
        <taxon>Dikarya</taxon>
        <taxon>Ascomycota</taxon>
        <taxon>Pezizomycotina</taxon>
        <taxon>Sordariomycetes</taxon>
        <taxon>Xylariomycetidae</taxon>
        <taxon>Xylariales</taxon>
        <taxon>Hypoxylaceae</taxon>
        <taxon>Daldinia</taxon>
    </lineage>
</organism>
<evidence type="ECO:0000256" key="8">
    <source>
        <dbReference type="SAM" id="Phobius"/>
    </source>
</evidence>
<evidence type="ECO:0000256" key="6">
    <source>
        <dbReference type="ARBA" id="ARBA00022989"/>
    </source>
</evidence>
<feature type="domain" description="ABC transmembrane type-1" evidence="10">
    <location>
        <begin position="656"/>
        <end position="785"/>
    </location>
</feature>
<dbReference type="InterPro" id="IPR017871">
    <property type="entry name" value="ABC_transporter-like_CS"/>
</dbReference>
<dbReference type="InterPro" id="IPR036640">
    <property type="entry name" value="ABC1_TM_sf"/>
</dbReference>
<feature type="transmembrane region" description="Helical" evidence="8">
    <location>
        <begin position="543"/>
        <end position="564"/>
    </location>
</feature>
<dbReference type="CDD" id="cd18580">
    <property type="entry name" value="ABC_6TM_ABCC_D2"/>
    <property type="match status" value="1"/>
</dbReference>
<accession>A0AAX6MQ21</accession>
<feature type="transmembrane region" description="Helical" evidence="8">
    <location>
        <begin position="57"/>
        <end position="80"/>
    </location>
</feature>
<evidence type="ECO:0000256" key="3">
    <source>
        <dbReference type="ARBA" id="ARBA00022692"/>
    </source>
</evidence>
<dbReference type="Gene3D" id="1.20.1560.10">
    <property type="entry name" value="ABC transporter type 1, transmembrane domain"/>
    <property type="match status" value="3"/>
</dbReference>
<name>A0AAX6MQ21_9PEZI</name>
<keyword evidence="4" id="KW-0547">Nucleotide-binding</keyword>
<evidence type="ECO:0000313" key="11">
    <source>
        <dbReference type="EMBL" id="KAK6954272.1"/>
    </source>
</evidence>
<dbReference type="Gene3D" id="3.40.50.300">
    <property type="entry name" value="P-loop containing nucleotide triphosphate hydrolases"/>
    <property type="match status" value="2"/>
</dbReference>
<keyword evidence="5" id="KW-0067">ATP-binding</keyword>
<keyword evidence="3 8" id="KW-0812">Transmembrane</keyword>
<dbReference type="InterPro" id="IPR003439">
    <property type="entry name" value="ABC_transporter-like_ATP-bd"/>
</dbReference>
<evidence type="ECO:0008006" key="13">
    <source>
        <dbReference type="Google" id="ProtNLM"/>
    </source>
</evidence>
<evidence type="ECO:0000259" key="9">
    <source>
        <dbReference type="PROSITE" id="PS50893"/>
    </source>
</evidence>
<feature type="transmembrane region" description="Helical" evidence="8">
    <location>
        <begin position="151"/>
        <end position="175"/>
    </location>
</feature>
<feature type="transmembrane region" description="Helical" evidence="8">
    <location>
        <begin position="576"/>
        <end position="598"/>
    </location>
</feature>
<reference evidence="11 12" key="1">
    <citation type="journal article" date="2024" name="Front Chem Biol">
        <title>Unveiling the potential of Daldinia eschscholtzii MFLUCC 19-0629 through bioactivity and bioinformatics studies for enhanced sustainable agriculture production.</title>
        <authorList>
            <person name="Brooks S."/>
            <person name="Weaver J.A."/>
            <person name="Klomchit A."/>
            <person name="Alharthi S.A."/>
            <person name="Onlamun T."/>
            <person name="Nurani R."/>
            <person name="Vong T.K."/>
            <person name="Alberti F."/>
            <person name="Greco C."/>
        </authorList>
    </citation>
    <scope>NUCLEOTIDE SEQUENCE [LARGE SCALE GENOMIC DNA]</scope>
    <source>
        <strain evidence="11">MFLUCC 19-0629</strain>
    </source>
</reference>
<evidence type="ECO:0000259" key="10">
    <source>
        <dbReference type="PROSITE" id="PS50929"/>
    </source>
</evidence>
<feature type="domain" description="ABC transporter" evidence="9">
    <location>
        <begin position="823"/>
        <end position="1085"/>
    </location>
</feature>
<dbReference type="InterPro" id="IPR044726">
    <property type="entry name" value="ABCC_6TM_D2"/>
</dbReference>
<dbReference type="InterPro" id="IPR003593">
    <property type="entry name" value="AAA+_ATPase"/>
</dbReference>
<comment type="subcellular location">
    <subcellularLocation>
        <location evidence="1">Membrane</location>
        <topology evidence="1">Multi-pass membrane protein</topology>
    </subcellularLocation>
</comment>
<keyword evidence="6 8" id="KW-1133">Transmembrane helix</keyword>
<keyword evidence="12" id="KW-1185">Reference proteome</keyword>
<dbReference type="PROSITE" id="PS00211">
    <property type="entry name" value="ABC_TRANSPORTER_1"/>
    <property type="match status" value="1"/>
</dbReference>
<evidence type="ECO:0000256" key="7">
    <source>
        <dbReference type="ARBA" id="ARBA00023136"/>
    </source>
</evidence>
<dbReference type="Pfam" id="PF00005">
    <property type="entry name" value="ABC_tran"/>
    <property type="match status" value="2"/>
</dbReference>
<keyword evidence="7 8" id="KW-0472">Membrane</keyword>